<evidence type="ECO:0000256" key="1">
    <source>
        <dbReference type="ARBA" id="ARBA00004141"/>
    </source>
</evidence>
<dbReference type="GO" id="GO:0016491">
    <property type="term" value="F:oxidoreductase activity"/>
    <property type="evidence" value="ECO:0007669"/>
    <property type="project" value="UniProtKB-KW"/>
</dbReference>
<dbReference type="GO" id="GO:0006784">
    <property type="term" value="P:heme A biosynthetic process"/>
    <property type="evidence" value="ECO:0007669"/>
    <property type="project" value="InterPro"/>
</dbReference>
<evidence type="ECO:0000256" key="5">
    <source>
        <dbReference type="ARBA" id="ARBA00022989"/>
    </source>
</evidence>
<sequence>MGVTRFLRPVAARLAPWLWPVAVANLLANMLLVVTGAAVRLTGSGLGCPTWPRCTDESFVTHPSMGIHGVIEFGNRMLTFVLVVVAVLCVLAARGTRDRRSTRLSTVVLLGVPLQAVIGGITVLTDLNPWVVSLHLVASLLMVMVCLALLDHLRSPARPDAPPLPRALATAVLVVGAVVLYLGTMVTGAGPHAGDLEAVRNGLTPRVISHVHAASVYVLVSLTVALLVVAVRRADRWLTVVVGALLALELAQGVVGWTQYLLDLPELLVALHLLGASLLAAGFARVWLAVRAHEPVQEHTGRLLAWAAGRDATTAARQTSDA</sequence>
<gene>
    <name evidence="12" type="ORF">SAMN05421872_106178</name>
</gene>
<dbReference type="AlphaFoldDB" id="A0A1G6SJP1"/>
<organism evidence="12 13">
    <name type="scientific">Nocardioides lianchengensis</name>
    <dbReference type="NCBI Taxonomy" id="1045774"/>
    <lineage>
        <taxon>Bacteria</taxon>
        <taxon>Bacillati</taxon>
        <taxon>Actinomycetota</taxon>
        <taxon>Actinomycetes</taxon>
        <taxon>Propionibacteriales</taxon>
        <taxon>Nocardioidaceae</taxon>
        <taxon>Nocardioides</taxon>
    </lineage>
</organism>
<evidence type="ECO:0000256" key="7">
    <source>
        <dbReference type="ARBA" id="ARBA00023004"/>
    </source>
</evidence>
<keyword evidence="6" id="KW-0560">Oxidoreductase</keyword>
<comment type="subcellular location">
    <subcellularLocation>
        <location evidence="1">Membrane</location>
        <topology evidence="1">Multi-pass membrane protein</topology>
    </subcellularLocation>
</comment>
<dbReference type="InterPro" id="IPR050450">
    <property type="entry name" value="COX15/CtaA_HemeA_synthase"/>
</dbReference>
<dbReference type="PANTHER" id="PTHR35457">
    <property type="entry name" value="HEME A SYNTHASE"/>
    <property type="match status" value="1"/>
</dbReference>
<dbReference type="RefSeq" id="WP_244509382.1">
    <property type="nucleotide sequence ID" value="NZ_FMZM01000006.1"/>
</dbReference>
<evidence type="ECO:0000256" key="8">
    <source>
        <dbReference type="ARBA" id="ARBA00023133"/>
    </source>
</evidence>
<name>A0A1G6SJP1_9ACTN</name>
<dbReference type="InterPro" id="IPR003780">
    <property type="entry name" value="COX15/CtaA_fam"/>
</dbReference>
<dbReference type="STRING" id="1045774.SAMN05421872_106178"/>
<dbReference type="Pfam" id="PF02628">
    <property type="entry name" value="COX15-CtaA"/>
    <property type="match status" value="1"/>
</dbReference>
<keyword evidence="9" id="KW-0472">Membrane</keyword>
<keyword evidence="4" id="KW-0479">Metal-binding</keyword>
<dbReference type="GO" id="GO:0016020">
    <property type="term" value="C:membrane"/>
    <property type="evidence" value="ECO:0007669"/>
    <property type="project" value="UniProtKB-SubCell"/>
</dbReference>
<reference evidence="12 13" key="1">
    <citation type="submission" date="2016-10" db="EMBL/GenBank/DDBJ databases">
        <authorList>
            <person name="de Groot N.N."/>
        </authorList>
    </citation>
    <scope>NUCLEOTIDE SEQUENCE [LARGE SCALE GENOMIC DNA]</scope>
    <source>
        <strain evidence="12 13">CGMCC 4.6858</strain>
    </source>
</reference>
<evidence type="ECO:0000256" key="6">
    <source>
        <dbReference type="ARBA" id="ARBA00023002"/>
    </source>
</evidence>
<protein>
    <submittedName>
        <fullName evidence="12">Cytochrome c oxidase assembly protein subunit 15</fullName>
    </submittedName>
</protein>
<keyword evidence="2" id="KW-1003">Cell membrane</keyword>
<keyword evidence="10" id="KW-1015">Disulfide bond</keyword>
<evidence type="ECO:0000256" key="9">
    <source>
        <dbReference type="ARBA" id="ARBA00023136"/>
    </source>
</evidence>
<evidence type="ECO:0000256" key="2">
    <source>
        <dbReference type="ARBA" id="ARBA00022475"/>
    </source>
</evidence>
<keyword evidence="5" id="KW-1133">Transmembrane helix</keyword>
<evidence type="ECO:0000256" key="10">
    <source>
        <dbReference type="ARBA" id="ARBA00023157"/>
    </source>
</evidence>
<proteinExistence type="predicted"/>
<keyword evidence="13" id="KW-1185">Reference proteome</keyword>
<dbReference type="PANTHER" id="PTHR35457:SF1">
    <property type="entry name" value="HEME A SYNTHASE"/>
    <property type="match status" value="1"/>
</dbReference>
<keyword evidence="3" id="KW-0812">Transmembrane</keyword>
<comment type="pathway">
    <text evidence="11">Porphyrin-containing compound metabolism.</text>
</comment>
<dbReference type="EMBL" id="FMZM01000006">
    <property type="protein sequence ID" value="SDD17058.1"/>
    <property type="molecule type" value="Genomic_DNA"/>
</dbReference>
<evidence type="ECO:0000313" key="12">
    <source>
        <dbReference type="EMBL" id="SDD17058.1"/>
    </source>
</evidence>
<accession>A0A1G6SJP1</accession>
<evidence type="ECO:0000256" key="11">
    <source>
        <dbReference type="ARBA" id="ARBA00023444"/>
    </source>
</evidence>
<evidence type="ECO:0000256" key="4">
    <source>
        <dbReference type="ARBA" id="ARBA00022723"/>
    </source>
</evidence>
<keyword evidence="8" id="KW-0350">Heme biosynthesis</keyword>
<evidence type="ECO:0000313" key="13">
    <source>
        <dbReference type="Proteomes" id="UP000199034"/>
    </source>
</evidence>
<dbReference type="Proteomes" id="UP000199034">
    <property type="component" value="Unassembled WGS sequence"/>
</dbReference>
<dbReference type="GO" id="GO:0046872">
    <property type="term" value="F:metal ion binding"/>
    <property type="evidence" value="ECO:0007669"/>
    <property type="project" value="UniProtKB-KW"/>
</dbReference>
<keyword evidence="7" id="KW-0408">Iron</keyword>
<evidence type="ECO:0000256" key="3">
    <source>
        <dbReference type="ARBA" id="ARBA00022692"/>
    </source>
</evidence>